<evidence type="ECO:0000313" key="2">
    <source>
        <dbReference type="Proteomes" id="UP000663836"/>
    </source>
</evidence>
<reference evidence="1" key="1">
    <citation type="submission" date="2021-02" db="EMBL/GenBank/DDBJ databases">
        <authorList>
            <person name="Nowell W R."/>
        </authorList>
    </citation>
    <scope>NUCLEOTIDE SEQUENCE</scope>
</reference>
<dbReference type="AlphaFoldDB" id="A0A818VU53"/>
<name>A0A818VU53_9BILA</name>
<dbReference type="EMBL" id="CAJOBD010000760">
    <property type="protein sequence ID" value="CAF3715881.1"/>
    <property type="molecule type" value="Genomic_DNA"/>
</dbReference>
<organism evidence="1 2">
    <name type="scientific">Rotaria sordida</name>
    <dbReference type="NCBI Taxonomy" id="392033"/>
    <lineage>
        <taxon>Eukaryota</taxon>
        <taxon>Metazoa</taxon>
        <taxon>Spiralia</taxon>
        <taxon>Gnathifera</taxon>
        <taxon>Rotifera</taxon>
        <taxon>Eurotatoria</taxon>
        <taxon>Bdelloidea</taxon>
        <taxon>Philodinida</taxon>
        <taxon>Philodinidae</taxon>
        <taxon>Rotaria</taxon>
    </lineage>
</organism>
<protein>
    <submittedName>
        <fullName evidence="1">Uncharacterized protein</fullName>
    </submittedName>
</protein>
<evidence type="ECO:0000313" key="1">
    <source>
        <dbReference type="EMBL" id="CAF3715881.1"/>
    </source>
</evidence>
<gene>
    <name evidence="1" type="ORF">JBS370_LOCUS10470</name>
</gene>
<dbReference type="Proteomes" id="UP000663836">
    <property type="component" value="Unassembled WGS sequence"/>
</dbReference>
<accession>A0A818VU53</accession>
<sequence>MLNLRIHRLIVEENEKTSPSIILSENRGLTKYISSLTSSRTSIVHQYSSNQIFEVTFNENNKQSERLSLYHHLTLSFRRSVHHENQYNKHIKKTYIESFDKKNNISINTQPTNFFQINSDEKYCHELFNQIPTLWFGSNDERRQVFDLLRQNQIKCTMLPEFIAHLTHSLSKYAIDIHDISIRKTMLYEALELTYAYLGRYEYIAFNLHLFERKTASILGYTIEGNLDKALEYFHIAIKDEFQISRPDSD</sequence>
<comment type="caution">
    <text evidence="1">The sequence shown here is derived from an EMBL/GenBank/DDBJ whole genome shotgun (WGS) entry which is preliminary data.</text>
</comment>
<proteinExistence type="predicted"/>